<dbReference type="PANTHER" id="PTHR42988:SF2">
    <property type="entry name" value="CYCLIC NUCLEOTIDE PHOSPHODIESTERASE CBUA0032-RELATED"/>
    <property type="match status" value="1"/>
</dbReference>
<dbReference type="RefSeq" id="WP_029269566.1">
    <property type="nucleotide sequence ID" value="NZ_JAGIKX010000010.1"/>
</dbReference>
<dbReference type="Proteomes" id="UP001519294">
    <property type="component" value="Unassembled WGS sequence"/>
</dbReference>
<comment type="similarity">
    <text evidence="4">Belongs to the cyclic nucleotide phosphodiesterase class-III family.</text>
</comment>
<evidence type="ECO:0000313" key="6">
    <source>
        <dbReference type="EMBL" id="MBP2257522.1"/>
    </source>
</evidence>
<evidence type="ECO:0000256" key="1">
    <source>
        <dbReference type="ARBA" id="ARBA00022723"/>
    </source>
</evidence>
<dbReference type="InterPro" id="IPR004843">
    <property type="entry name" value="Calcineurin-like_PHP"/>
</dbReference>
<evidence type="ECO:0000256" key="2">
    <source>
        <dbReference type="ARBA" id="ARBA00022801"/>
    </source>
</evidence>
<organism evidence="6 7">
    <name type="scientific">Virgibacillus alimentarius</name>
    <dbReference type="NCBI Taxonomy" id="698769"/>
    <lineage>
        <taxon>Bacteria</taxon>
        <taxon>Bacillati</taxon>
        <taxon>Bacillota</taxon>
        <taxon>Bacilli</taxon>
        <taxon>Bacillales</taxon>
        <taxon>Bacillaceae</taxon>
        <taxon>Virgibacillus</taxon>
    </lineage>
</organism>
<evidence type="ECO:0000259" key="5">
    <source>
        <dbReference type="Pfam" id="PF00149"/>
    </source>
</evidence>
<sequence>MRVALMGDLHYPAIDETVPGLADAHSRFFQSLIEHFLEIDAHMHVSIGDLTNFGHASELIGVYNLLNQRDRNFYHALGNHDLYALPRKDVLTLTGQCRYHTISTDEAIFAFLDTAREMDLEDYGGWIDDEQLQWFENIVQTSGTKPLFVFAHHPVYNTTKNSELDKSSIHPSIDMWKILEQKEGIGVYLNGHTHVDSIVQEKNWTFLQTSACLDQQSFRIIDIEKEEINIASLDIIDKDLTESASIIYNNINYFRHNPNARGQESDRQCRIPLLPMIDQTS</sequence>
<reference evidence="6 7" key="1">
    <citation type="submission" date="2021-03" db="EMBL/GenBank/DDBJ databases">
        <title>Genomic Encyclopedia of Type Strains, Phase IV (KMG-IV): sequencing the most valuable type-strain genomes for metagenomic binning, comparative biology and taxonomic classification.</title>
        <authorList>
            <person name="Goeker M."/>
        </authorList>
    </citation>
    <scope>NUCLEOTIDE SEQUENCE [LARGE SCALE GENOMIC DNA]</scope>
    <source>
        <strain evidence="6 7">DSM 25790</strain>
    </source>
</reference>
<keyword evidence="1" id="KW-0479">Metal-binding</keyword>
<protein>
    <submittedName>
        <fullName evidence="6">3',5'-cyclic AMP phosphodiesterase CpdA</fullName>
    </submittedName>
</protein>
<evidence type="ECO:0000256" key="3">
    <source>
        <dbReference type="ARBA" id="ARBA00023004"/>
    </source>
</evidence>
<keyword evidence="7" id="KW-1185">Reference proteome</keyword>
<evidence type="ECO:0000313" key="7">
    <source>
        <dbReference type="Proteomes" id="UP001519294"/>
    </source>
</evidence>
<name>A0ABS4S7R5_9BACI</name>
<evidence type="ECO:0000256" key="4">
    <source>
        <dbReference type="ARBA" id="ARBA00025742"/>
    </source>
</evidence>
<dbReference type="Pfam" id="PF00149">
    <property type="entry name" value="Metallophos"/>
    <property type="match status" value="1"/>
</dbReference>
<proteinExistence type="inferred from homology"/>
<keyword evidence="2" id="KW-0378">Hydrolase</keyword>
<dbReference type="SUPFAM" id="SSF56300">
    <property type="entry name" value="Metallo-dependent phosphatases"/>
    <property type="match status" value="1"/>
</dbReference>
<keyword evidence="3" id="KW-0408">Iron</keyword>
<dbReference type="EMBL" id="JAGIKX010000010">
    <property type="protein sequence ID" value="MBP2257522.1"/>
    <property type="molecule type" value="Genomic_DNA"/>
</dbReference>
<dbReference type="InterPro" id="IPR050884">
    <property type="entry name" value="CNP_phosphodiesterase-III"/>
</dbReference>
<comment type="caution">
    <text evidence="6">The sequence shown here is derived from an EMBL/GenBank/DDBJ whole genome shotgun (WGS) entry which is preliminary data.</text>
</comment>
<accession>A0ABS4S7R5</accession>
<gene>
    <name evidence="6" type="ORF">J2Z81_001470</name>
</gene>
<dbReference type="Gene3D" id="3.60.21.10">
    <property type="match status" value="1"/>
</dbReference>
<dbReference type="PANTHER" id="PTHR42988">
    <property type="entry name" value="PHOSPHOHYDROLASE"/>
    <property type="match status" value="1"/>
</dbReference>
<feature type="domain" description="Calcineurin-like phosphoesterase" evidence="5">
    <location>
        <begin position="1"/>
        <end position="195"/>
    </location>
</feature>
<dbReference type="InterPro" id="IPR029052">
    <property type="entry name" value="Metallo-depent_PP-like"/>
</dbReference>